<evidence type="ECO:0000313" key="4">
    <source>
        <dbReference type="Proteomes" id="UP000050331"/>
    </source>
</evidence>
<dbReference type="Pfam" id="PF01381">
    <property type="entry name" value="HTH_3"/>
    <property type="match status" value="1"/>
</dbReference>
<reference evidence="3 4" key="1">
    <citation type="submission" date="2016-01" db="EMBL/GenBank/DDBJ databases">
        <title>Complete genome sequence of strain Lentibacillus amyloliquefaciens LAM0015T isolated from saline sediment.</title>
        <authorList>
            <person name="Wang J.-L."/>
            <person name="He M.-X."/>
        </authorList>
    </citation>
    <scope>NUCLEOTIDE SEQUENCE [LARGE SCALE GENOMIC DNA]</scope>
    <source>
        <strain evidence="3 4">LAM0015</strain>
    </source>
</reference>
<dbReference type="RefSeq" id="WP_068446674.1">
    <property type="nucleotide sequence ID" value="NZ_CP013862.1"/>
</dbReference>
<dbReference type="KEGG" id="lao:AOX59_14685"/>
<feature type="domain" description="HTH cro/C1-type" evidence="2">
    <location>
        <begin position="11"/>
        <end position="65"/>
    </location>
</feature>
<evidence type="ECO:0000256" key="1">
    <source>
        <dbReference type="ARBA" id="ARBA00023125"/>
    </source>
</evidence>
<dbReference type="SMART" id="SM00530">
    <property type="entry name" value="HTH_XRE"/>
    <property type="match status" value="1"/>
</dbReference>
<dbReference type="InterPro" id="IPR001387">
    <property type="entry name" value="Cro/C1-type_HTH"/>
</dbReference>
<keyword evidence="1" id="KW-0238">DNA-binding</keyword>
<dbReference type="InterPro" id="IPR010982">
    <property type="entry name" value="Lambda_DNA-bd_dom_sf"/>
</dbReference>
<dbReference type="EMBL" id="CP013862">
    <property type="protein sequence ID" value="ALX49708.1"/>
    <property type="molecule type" value="Genomic_DNA"/>
</dbReference>
<dbReference type="Gene3D" id="1.10.260.40">
    <property type="entry name" value="lambda repressor-like DNA-binding domains"/>
    <property type="match status" value="1"/>
</dbReference>
<protein>
    <recommendedName>
        <fullName evidence="2">HTH cro/C1-type domain-containing protein</fullName>
    </recommendedName>
</protein>
<dbReference type="Proteomes" id="UP000050331">
    <property type="component" value="Chromosome"/>
</dbReference>
<dbReference type="PROSITE" id="PS50943">
    <property type="entry name" value="HTH_CROC1"/>
    <property type="match status" value="1"/>
</dbReference>
<dbReference type="InterPro" id="IPR050807">
    <property type="entry name" value="TransReg_Diox_bact_type"/>
</dbReference>
<evidence type="ECO:0000313" key="3">
    <source>
        <dbReference type="EMBL" id="ALX49708.1"/>
    </source>
</evidence>
<dbReference type="STRING" id="1472767.AOX59_14685"/>
<dbReference type="AlphaFoldDB" id="A0A0U4E8U0"/>
<proteinExistence type="predicted"/>
<dbReference type="OrthoDB" id="1859224at2"/>
<name>A0A0U4E8U0_9BACI</name>
<dbReference type="PANTHER" id="PTHR46797:SF1">
    <property type="entry name" value="METHYLPHOSPHONATE SYNTHASE"/>
    <property type="match status" value="1"/>
</dbReference>
<gene>
    <name evidence="3" type="ORF">AOX59_14685</name>
</gene>
<dbReference type="GO" id="GO:0005829">
    <property type="term" value="C:cytosol"/>
    <property type="evidence" value="ECO:0007669"/>
    <property type="project" value="TreeGrafter"/>
</dbReference>
<dbReference type="SUPFAM" id="SSF47413">
    <property type="entry name" value="lambda repressor-like DNA-binding domains"/>
    <property type="match status" value="1"/>
</dbReference>
<accession>A0A0U4E8U0</accession>
<dbReference type="CDD" id="cd00093">
    <property type="entry name" value="HTH_XRE"/>
    <property type="match status" value="1"/>
</dbReference>
<organism evidence="3 4">
    <name type="scientific">Lentibacillus amyloliquefaciens</name>
    <dbReference type="NCBI Taxonomy" id="1472767"/>
    <lineage>
        <taxon>Bacteria</taxon>
        <taxon>Bacillati</taxon>
        <taxon>Bacillota</taxon>
        <taxon>Bacilli</taxon>
        <taxon>Bacillales</taxon>
        <taxon>Bacillaceae</taxon>
        <taxon>Lentibacillus</taxon>
    </lineage>
</organism>
<dbReference type="GO" id="GO:0003677">
    <property type="term" value="F:DNA binding"/>
    <property type="evidence" value="ECO:0007669"/>
    <property type="project" value="UniProtKB-KW"/>
</dbReference>
<dbReference type="PANTHER" id="PTHR46797">
    <property type="entry name" value="HTH-TYPE TRANSCRIPTIONAL REGULATOR"/>
    <property type="match status" value="1"/>
</dbReference>
<sequence length="72" mass="8509">MQNTKIINNNLKQLREERGVKQKFIAEQLEITPNYYSQIENGHRFPQVKHLLKLRNILGVTLDEIFFKGKIA</sequence>
<evidence type="ECO:0000259" key="2">
    <source>
        <dbReference type="PROSITE" id="PS50943"/>
    </source>
</evidence>
<dbReference type="GO" id="GO:0003700">
    <property type="term" value="F:DNA-binding transcription factor activity"/>
    <property type="evidence" value="ECO:0007669"/>
    <property type="project" value="TreeGrafter"/>
</dbReference>
<keyword evidence="4" id="KW-1185">Reference proteome</keyword>